<dbReference type="Gene3D" id="1.10.30.50">
    <property type="match status" value="1"/>
</dbReference>
<dbReference type="InterPro" id="IPR002711">
    <property type="entry name" value="HNH"/>
</dbReference>
<sequence length="251" mass="27505">MGTGADAGDRVDTRGYGEGWDELRRKTLCRDGYACRRCGADDRTLQAHHIVPRSAGGPDDLENLITVCRPCHGVIHQSNSSFDDVRDDAALFPRPDAPDPVARMREPSDGCCSRCGGEFEPAELVAWMDVPSTAGTNSTARESSVDHLTLCKPCAGFVLEHVPACDRDSLTGNHRVPIHELSARRLDAPVRPSVFAPSPVAVRREPRGPRERVVDDTPLRFLLNHRGMRWLTLLAIGYVVLFLLMGSMGPV</sequence>
<protein>
    <submittedName>
        <fullName evidence="3">HNH endonuclease</fullName>
    </submittedName>
</protein>
<dbReference type="GO" id="GO:0004519">
    <property type="term" value="F:endonuclease activity"/>
    <property type="evidence" value="ECO:0007669"/>
    <property type="project" value="UniProtKB-KW"/>
</dbReference>
<dbReference type="CDD" id="cd00085">
    <property type="entry name" value="HNHc"/>
    <property type="match status" value="1"/>
</dbReference>
<dbReference type="RefSeq" id="WP_160065351.1">
    <property type="nucleotide sequence ID" value="NZ_WUYX01000030.1"/>
</dbReference>
<keyword evidence="4" id="KW-1185">Reference proteome</keyword>
<gene>
    <name evidence="3" type="ORF">GS429_10410</name>
</gene>
<feature type="transmembrane region" description="Helical" evidence="1">
    <location>
        <begin position="230"/>
        <end position="249"/>
    </location>
</feature>
<evidence type="ECO:0000259" key="2">
    <source>
        <dbReference type="SMART" id="SM00507"/>
    </source>
</evidence>
<dbReference type="InterPro" id="IPR003615">
    <property type="entry name" value="HNH_nuc"/>
</dbReference>
<accession>A0A6B0VPK6</accession>
<keyword evidence="3" id="KW-0255">Endonuclease</keyword>
<evidence type="ECO:0000256" key="1">
    <source>
        <dbReference type="SAM" id="Phobius"/>
    </source>
</evidence>
<evidence type="ECO:0000313" key="4">
    <source>
        <dbReference type="Proteomes" id="UP000434101"/>
    </source>
</evidence>
<dbReference type="SMART" id="SM00507">
    <property type="entry name" value="HNHc"/>
    <property type="match status" value="1"/>
</dbReference>
<keyword evidence="3" id="KW-0378">Hydrolase</keyword>
<reference evidence="3 4" key="1">
    <citation type="submission" date="2020-01" db="EMBL/GenBank/DDBJ databases">
        <title>Natronorubrum sp. JWXQ-INN 674 isolated from Inner Mongolia Autonomous Region of China.</title>
        <authorList>
            <person name="Xue Q."/>
        </authorList>
    </citation>
    <scope>NUCLEOTIDE SEQUENCE [LARGE SCALE GENOMIC DNA]</scope>
    <source>
        <strain evidence="3 4">JWXQ-INN-674</strain>
    </source>
</reference>
<keyword evidence="1" id="KW-1133">Transmembrane helix</keyword>
<dbReference type="OrthoDB" id="11472at2157"/>
<dbReference type="EMBL" id="WUYX01000030">
    <property type="protein sequence ID" value="MXV62469.1"/>
    <property type="molecule type" value="Genomic_DNA"/>
</dbReference>
<dbReference type="GO" id="GO:0008270">
    <property type="term" value="F:zinc ion binding"/>
    <property type="evidence" value="ECO:0007669"/>
    <property type="project" value="InterPro"/>
</dbReference>
<dbReference type="AlphaFoldDB" id="A0A6B0VPK6"/>
<dbReference type="Pfam" id="PF01844">
    <property type="entry name" value="HNH"/>
    <property type="match status" value="1"/>
</dbReference>
<organism evidence="3 4">
    <name type="scientific">Natronorubrum halalkaliphilum</name>
    <dbReference type="NCBI Taxonomy" id="2691917"/>
    <lineage>
        <taxon>Archaea</taxon>
        <taxon>Methanobacteriati</taxon>
        <taxon>Methanobacteriota</taxon>
        <taxon>Stenosarchaea group</taxon>
        <taxon>Halobacteria</taxon>
        <taxon>Halobacteriales</taxon>
        <taxon>Natrialbaceae</taxon>
        <taxon>Natronorubrum</taxon>
    </lineage>
</organism>
<evidence type="ECO:0000313" key="3">
    <source>
        <dbReference type="EMBL" id="MXV62469.1"/>
    </source>
</evidence>
<dbReference type="GO" id="GO:0003676">
    <property type="term" value="F:nucleic acid binding"/>
    <property type="evidence" value="ECO:0007669"/>
    <property type="project" value="InterPro"/>
</dbReference>
<proteinExistence type="predicted"/>
<keyword evidence="3" id="KW-0540">Nuclease</keyword>
<feature type="domain" description="HNH nuclease" evidence="2">
    <location>
        <begin position="22"/>
        <end position="73"/>
    </location>
</feature>
<keyword evidence="1" id="KW-0472">Membrane</keyword>
<keyword evidence="1" id="KW-0812">Transmembrane</keyword>
<comment type="caution">
    <text evidence="3">The sequence shown here is derived from an EMBL/GenBank/DDBJ whole genome shotgun (WGS) entry which is preliminary data.</text>
</comment>
<name>A0A6B0VPK6_9EURY</name>
<dbReference type="Proteomes" id="UP000434101">
    <property type="component" value="Unassembled WGS sequence"/>
</dbReference>